<protein>
    <submittedName>
        <fullName evidence="1">Uncharacterized protein</fullName>
    </submittedName>
</protein>
<accession>A0ACD5UUG2</accession>
<reference evidence="1" key="1">
    <citation type="submission" date="2021-05" db="EMBL/GenBank/DDBJ databases">
        <authorList>
            <person name="Scholz U."/>
            <person name="Mascher M."/>
            <person name="Fiebig A."/>
        </authorList>
    </citation>
    <scope>NUCLEOTIDE SEQUENCE [LARGE SCALE GENOMIC DNA]</scope>
</reference>
<organism evidence="1 2">
    <name type="scientific">Avena sativa</name>
    <name type="common">Oat</name>
    <dbReference type="NCBI Taxonomy" id="4498"/>
    <lineage>
        <taxon>Eukaryota</taxon>
        <taxon>Viridiplantae</taxon>
        <taxon>Streptophyta</taxon>
        <taxon>Embryophyta</taxon>
        <taxon>Tracheophyta</taxon>
        <taxon>Spermatophyta</taxon>
        <taxon>Magnoliopsida</taxon>
        <taxon>Liliopsida</taxon>
        <taxon>Poales</taxon>
        <taxon>Poaceae</taxon>
        <taxon>BOP clade</taxon>
        <taxon>Pooideae</taxon>
        <taxon>Poodae</taxon>
        <taxon>Poeae</taxon>
        <taxon>Poeae Chloroplast Group 1 (Aveneae type)</taxon>
        <taxon>Aveninae</taxon>
        <taxon>Avena</taxon>
    </lineage>
</organism>
<evidence type="ECO:0000313" key="1">
    <source>
        <dbReference type="EnsemblPlants" id="AVESA.00010b.r2.2CG0321680.1.CDS"/>
    </source>
</evidence>
<reference evidence="1" key="2">
    <citation type="submission" date="2025-09" db="UniProtKB">
        <authorList>
            <consortium name="EnsemblPlants"/>
        </authorList>
    </citation>
    <scope>IDENTIFICATION</scope>
</reference>
<name>A0ACD5UUG2_AVESA</name>
<proteinExistence type="predicted"/>
<sequence length="554" mass="62030">MASKAPFVVIDDDDDDVAASTPVLPRKRSRATPSTAASAPPDFLDAFSPSPPAPSSPDCLDAFCPSPIRPWKQRVSVTPIPLDDDGTPPPPKRRSSATPIDLDDDTPTSPYVPEIPDNVAAETLGFTTPRPAGHSSTVPAFSSTGRVPTSSGASCPIPLDSDDELDDFGYREPFAEFISPCENSTPQEEENHSMEENAQPIKQTKKKQERKRLSKEEKDKMIEEKKRRREERKLQKEANKVQQAEQKKLDKQNADWDSGKLALESIIAKIDSAIIETGSIGGPLLTRFSEKKLTYHVERNPMRGSILWKMVRKKDQHPDSVSEVPYILFVLQAEEFCNRINSGAFWNHVLEVRNHYPTFTICYVTNKLMKYIKNSEQNQYNSSASNGCQRPPVEQVLCKLVTHYDGVHSMQCIDEAEVAEHVVGLTISLANCQFRKPLTWLSVHAKGVIIPNGFVDKAKLSKDPWFMSLLAIPKVQPRFALAIWKKYGTMRSLLNVYMDPCKTDREKGVLLKDLMCEDCLGEENRKVGPVCSRRVYKILMAQNGAMEADEAEKP</sequence>
<dbReference type="Proteomes" id="UP001732700">
    <property type="component" value="Chromosome 2C"/>
</dbReference>
<evidence type="ECO:0000313" key="2">
    <source>
        <dbReference type="Proteomes" id="UP001732700"/>
    </source>
</evidence>
<dbReference type="EnsemblPlants" id="AVESA.00010b.r2.2CG0321680.1">
    <property type="protein sequence ID" value="AVESA.00010b.r2.2CG0321680.1.CDS"/>
    <property type="gene ID" value="AVESA.00010b.r2.2CG0321680"/>
</dbReference>
<keyword evidence="2" id="KW-1185">Reference proteome</keyword>